<sequence length="89" mass="10466">MSEIKAVIFDIDNTLTKKNSWWMIAEAMGMTIAEDLEIYELSKREKVSPREVDKQLLTLWQRKGLATKSNFEKTFREMELRDGVLDLIK</sequence>
<dbReference type="EMBL" id="MFFB01000013">
    <property type="protein sequence ID" value="OGE94554.1"/>
    <property type="molecule type" value="Genomic_DNA"/>
</dbReference>
<dbReference type="InterPro" id="IPR023214">
    <property type="entry name" value="HAD_sf"/>
</dbReference>
<dbReference type="Proteomes" id="UP000177281">
    <property type="component" value="Unassembled WGS sequence"/>
</dbReference>
<gene>
    <name evidence="2" type="ORF">A3B10_00125</name>
</gene>
<dbReference type="STRING" id="1817841.A3B10_00125"/>
<dbReference type="InterPro" id="IPR036412">
    <property type="entry name" value="HAD-like_sf"/>
</dbReference>
<feature type="domain" description="Death" evidence="1">
    <location>
        <begin position="20"/>
        <end position="89"/>
    </location>
</feature>
<evidence type="ECO:0000313" key="3">
    <source>
        <dbReference type="Proteomes" id="UP000177281"/>
    </source>
</evidence>
<evidence type="ECO:0000259" key="1">
    <source>
        <dbReference type="PROSITE" id="PS50017"/>
    </source>
</evidence>
<comment type="caution">
    <text evidence="2">The sequence shown here is derived from an EMBL/GenBank/DDBJ whole genome shotgun (WGS) entry which is preliminary data.</text>
</comment>
<dbReference type="AlphaFoldDB" id="A0A1F5PXG9"/>
<dbReference type="SUPFAM" id="SSF56784">
    <property type="entry name" value="HAD-like"/>
    <property type="match status" value="1"/>
</dbReference>
<proteinExistence type="predicted"/>
<dbReference type="GO" id="GO:0007165">
    <property type="term" value="P:signal transduction"/>
    <property type="evidence" value="ECO:0007669"/>
    <property type="project" value="InterPro"/>
</dbReference>
<reference evidence="2 3" key="1">
    <citation type="journal article" date="2016" name="Nat. Commun.">
        <title>Thousands of microbial genomes shed light on interconnected biogeochemical processes in an aquifer system.</title>
        <authorList>
            <person name="Anantharaman K."/>
            <person name="Brown C.T."/>
            <person name="Hug L.A."/>
            <person name="Sharon I."/>
            <person name="Castelle C.J."/>
            <person name="Probst A.J."/>
            <person name="Thomas B.C."/>
            <person name="Singh A."/>
            <person name="Wilkins M.J."/>
            <person name="Karaoz U."/>
            <person name="Brodie E.L."/>
            <person name="Williams K.H."/>
            <person name="Hubbard S.S."/>
            <person name="Banfield J.F."/>
        </authorList>
    </citation>
    <scope>NUCLEOTIDE SEQUENCE [LARGE SCALE GENOMIC DNA]</scope>
</reference>
<protein>
    <recommendedName>
        <fullName evidence="1">Death domain-containing protein</fullName>
    </recommendedName>
</protein>
<organism evidence="2 3">
    <name type="scientific">Candidatus Doudnabacteria bacterium RIFCSPLOWO2_01_FULL_44_21</name>
    <dbReference type="NCBI Taxonomy" id="1817841"/>
    <lineage>
        <taxon>Bacteria</taxon>
        <taxon>Candidatus Doudnaibacteriota</taxon>
    </lineage>
</organism>
<dbReference type="Gene3D" id="3.40.50.1000">
    <property type="entry name" value="HAD superfamily/HAD-like"/>
    <property type="match status" value="1"/>
</dbReference>
<accession>A0A1F5PXG9</accession>
<name>A0A1F5PXG9_9BACT</name>
<dbReference type="PROSITE" id="PS50017">
    <property type="entry name" value="DEATH_DOMAIN"/>
    <property type="match status" value="1"/>
</dbReference>
<evidence type="ECO:0000313" key="2">
    <source>
        <dbReference type="EMBL" id="OGE94554.1"/>
    </source>
</evidence>
<dbReference type="CDD" id="cd01670">
    <property type="entry name" value="Death"/>
    <property type="match status" value="1"/>
</dbReference>
<dbReference type="InterPro" id="IPR000488">
    <property type="entry name" value="Death_dom"/>
</dbReference>